<keyword evidence="4" id="KW-0804">Transcription</keyword>
<evidence type="ECO:0000256" key="3">
    <source>
        <dbReference type="ARBA" id="ARBA00023125"/>
    </source>
</evidence>
<gene>
    <name evidence="7" type="ORF">GCM10017774_74810</name>
</gene>
<feature type="domain" description="OmpR/PhoB-type" evidence="6">
    <location>
        <begin position="1"/>
        <end position="101"/>
    </location>
</feature>
<dbReference type="RefSeq" id="WP_191304120.1">
    <property type="nucleotide sequence ID" value="NZ_BNAR01000016.1"/>
</dbReference>
<dbReference type="InterPro" id="IPR027417">
    <property type="entry name" value="P-loop_NTPase"/>
</dbReference>
<dbReference type="SUPFAM" id="SSF48452">
    <property type="entry name" value="TPR-like"/>
    <property type="match status" value="1"/>
</dbReference>
<dbReference type="InterPro" id="IPR005158">
    <property type="entry name" value="BTAD"/>
</dbReference>
<reference evidence="8" key="1">
    <citation type="journal article" date="2019" name="Int. J. Syst. Evol. Microbiol.">
        <title>The Global Catalogue of Microorganisms (GCM) 10K type strain sequencing project: providing services to taxonomists for standard genome sequencing and annotation.</title>
        <authorList>
            <consortium name="The Broad Institute Genomics Platform"/>
            <consortium name="The Broad Institute Genome Sequencing Center for Infectious Disease"/>
            <person name="Wu L."/>
            <person name="Ma J."/>
        </authorList>
    </citation>
    <scope>NUCLEOTIDE SEQUENCE [LARGE SCALE GENOMIC DNA]</scope>
    <source>
        <strain evidence="8">CGMCC 4.7367</strain>
    </source>
</reference>
<dbReference type="InterPro" id="IPR001867">
    <property type="entry name" value="OmpR/PhoB-type_DNA-bd"/>
</dbReference>
<dbReference type="InterPro" id="IPR016032">
    <property type="entry name" value="Sig_transdc_resp-reg_C-effctor"/>
</dbReference>
<dbReference type="InterPro" id="IPR036388">
    <property type="entry name" value="WH-like_DNA-bd_sf"/>
</dbReference>
<dbReference type="InterPro" id="IPR051677">
    <property type="entry name" value="AfsR-DnrI-RedD_regulator"/>
</dbReference>
<dbReference type="Gene3D" id="1.10.10.10">
    <property type="entry name" value="Winged helix-like DNA-binding domain superfamily/Winged helix DNA-binding domain"/>
    <property type="match status" value="1"/>
</dbReference>
<dbReference type="SMART" id="SM01043">
    <property type="entry name" value="BTAD"/>
    <property type="match status" value="1"/>
</dbReference>
<keyword evidence="8" id="KW-1185">Reference proteome</keyword>
<dbReference type="SUPFAM" id="SSF52540">
    <property type="entry name" value="P-loop containing nucleoside triphosphate hydrolases"/>
    <property type="match status" value="1"/>
</dbReference>
<dbReference type="Gene3D" id="1.25.40.10">
    <property type="entry name" value="Tetratricopeptide repeat domain"/>
    <property type="match status" value="2"/>
</dbReference>
<protein>
    <submittedName>
        <fullName evidence="7">SARP family transcriptional regulator</fullName>
    </submittedName>
</protein>
<evidence type="ECO:0000256" key="4">
    <source>
        <dbReference type="ARBA" id="ARBA00023163"/>
    </source>
</evidence>
<evidence type="ECO:0000256" key="2">
    <source>
        <dbReference type="ARBA" id="ARBA00023015"/>
    </source>
</evidence>
<dbReference type="SMART" id="SM00862">
    <property type="entry name" value="Trans_reg_C"/>
    <property type="match status" value="1"/>
</dbReference>
<dbReference type="Pfam" id="PF13191">
    <property type="entry name" value="AAA_16"/>
    <property type="match status" value="1"/>
</dbReference>
<dbReference type="PANTHER" id="PTHR35807:SF1">
    <property type="entry name" value="TRANSCRIPTIONAL REGULATOR REDD"/>
    <property type="match status" value="1"/>
</dbReference>
<dbReference type="Gene3D" id="3.40.50.300">
    <property type="entry name" value="P-loop containing nucleotide triphosphate hydrolases"/>
    <property type="match status" value="1"/>
</dbReference>
<evidence type="ECO:0000256" key="5">
    <source>
        <dbReference type="PROSITE-ProRule" id="PRU01091"/>
    </source>
</evidence>
<dbReference type="SUPFAM" id="SSF46894">
    <property type="entry name" value="C-terminal effector domain of the bipartite response regulators"/>
    <property type="match status" value="1"/>
</dbReference>
<comment type="similarity">
    <text evidence="1">Belongs to the AfsR/DnrI/RedD regulatory family.</text>
</comment>
<organism evidence="7 8">
    <name type="scientific">Lentzea cavernae</name>
    <dbReference type="NCBI Taxonomy" id="2020703"/>
    <lineage>
        <taxon>Bacteria</taxon>
        <taxon>Bacillati</taxon>
        <taxon>Actinomycetota</taxon>
        <taxon>Actinomycetes</taxon>
        <taxon>Pseudonocardiales</taxon>
        <taxon>Pseudonocardiaceae</taxon>
        <taxon>Lentzea</taxon>
    </lineage>
</organism>
<comment type="caution">
    <text evidence="7">The sequence shown here is derived from an EMBL/GenBank/DDBJ whole genome shotgun (WGS) entry which is preliminary data.</text>
</comment>
<sequence length="1139" mass="123303">MKTLEVDVLGPLRARLDGDEVTLGPARQRAVFAALATWPSARPMSRGELIRAVWGESAPASADGSVHTYVSGLRRVLDPERTRRSTGGPLVSDGLGYRLVLRRLDTQVFDQLREQGEKARAGGDLRAAVEAWDAALELWRGDALSGIPGPWAEALRVRLTSARLAVVEARAAALLALGSHEDLVPELIVLVREHPLREGLWHSLMSALHAGGRTTEALDAYRQVSGILRTELGVAPGPELRAVHQQVLGDGGQARQPRRPLLSVLPGQVARAFADPAETSRGRAHEVEAVRQLLDDVVAGRGRGLWLEGEPGIGKTSLLTTALRDAAEQGCHVAWAAAAELGRRFPLQVLMDALGLSAADNPATTDVVLAHVTKLCAQAPLVLVVDDLQWADDATLEVWRQLAAAARRVPLLLVAATRMGPRRAELAQLRRTVQLHGHEVLELAPLSEVDVMSIVEDFVQGTPGPALRALVGRSAGNPMYLREVLGALAGDGVLTFTGDVVDLQHDAPYEPPESLTGAVTRTLDMLDGRTREVLRRASVLGPQFGVAQAAAVAGEPVSLLLPSFENAITARVVVEAGQELAFRHPMLQTTLYGELSPADRLALHLRAARVVADTDGRVEQIAQQLLLAPGHDDEWTISWVTEHREELANRAPLVAVELVERVLDSCPVPRSCHEDLLHTHILLLYRLGREPEALAREAVATTDDPARRAEMRHITAAMLHRRGASAEALEVLERNDGPDVPRFWRQRMTTLRATIRSDGVTDFDLAAERAAQASRTAIASGEPYPIAATLQARWLIDSVRRDHESALRHVDRAIETLRGQDEHTDLLHGLIANKVFTLQNLDRPAEAGETLRAARSTHGRGPVPLALQSATAVQGFWSGDWDAALATLDAVAESSPGLASSSVLPTEPLLKRIYGVAAMINQFRGNGDEAERLLARARTRFDGGAPRPDGCDFLLMAKCMLRAHHHEDVESALSLAAPMLDTSTAKLTVNHQWFPALARMALVNGNAVVAAEALAACEMEARKEKLPARAANALLWCRGIVHGDPEPILEAAARFRRLGRAVELSASLADAGRLLAGTDRRIEAQACLDEAAGILDRLGSLFDRERFELHMSRFGLKPSTRRVREARVAAGALTRDQVS</sequence>
<keyword evidence="3 5" id="KW-0238">DNA-binding</keyword>
<evidence type="ECO:0000256" key="1">
    <source>
        <dbReference type="ARBA" id="ARBA00005820"/>
    </source>
</evidence>
<dbReference type="EMBL" id="BNAR01000016">
    <property type="protein sequence ID" value="GHH56549.1"/>
    <property type="molecule type" value="Genomic_DNA"/>
</dbReference>
<dbReference type="CDD" id="cd15831">
    <property type="entry name" value="BTAD"/>
    <property type="match status" value="1"/>
</dbReference>
<dbReference type="InterPro" id="IPR011990">
    <property type="entry name" value="TPR-like_helical_dom_sf"/>
</dbReference>
<evidence type="ECO:0000313" key="7">
    <source>
        <dbReference type="EMBL" id="GHH56549.1"/>
    </source>
</evidence>
<proteinExistence type="inferred from homology"/>
<dbReference type="Proteomes" id="UP000605568">
    <property type="component" value="Unassembled WGS sequence"/>
</dbReference>
<dbReference type="PROSITE" id="PS51755">
    <property type="entry name" value="OMPR_PHOB"/>
    <property type="match status" value="1"/>
</dbReference>
<accession>A0ABQ3MPP7</accession>
<name>A0ABQ3MPP7_9PSEU</name>
<dbReference type="Pfam" id="PF03704">
    <property type="entry name" value="BTAD"/>
    <property type="match status" value="1"/>
</dbReference>
<dbReference type="PANTHER" id="PTHR35807">
    <property type="entry name" value="TRANSCRIPTIONAL REGULATOR REDD-RELATED"/>
    <property type="match status" value="1"/>
</dbReference>
<evidence type="ECO:0000313" key="8">
    <source>
        <dbReference type="Proteomes" id="UP000605568"/>
    </source>
</evidence>
<feature type="DNA-binding region" description="OmpR/PhoB-type" evidence="5">
    <location>
        <begin position="1"/>
        <end position="101"/>
    </location>
</feature>
<keyword evidence="2" id="KW-0805">Transcription regulation</keyword>
<evidence type="ECO:0000259" key="6">
    <source>
        <dbReference type="PROSITE" id="PS51755"/>
    </source>
</evidence>
<dbReference type="InterPro" id="IPR041664">
    <property type="entry name" value="AAA_16"/>
</dbReference>